<evidence type="ECO:0000259" key="1">
    <source>
        <dbReference type="Pfam" id="PF09823"/>
    </source>
</evidence>
<dbReference type="Pfam" id="PF09823">
    <property type="entry name" value="DUF2357"/>
    <property type="match status" value="1"/>
</dbReference>
<protein>
    <recommendedName>
        <fullName evidence="1">DUF2357 domain-containing protein</fullName>
    </recommendedName>
</protein>
<reference evidence="2 3" key="1">
    <citation type="submission" date="2017-11" db="EMBL/GenBank/DDBJ databases">
        <title>Genome sequencing of Fusobacterium periodonticum KCOM 1261.</title>
        <authorList>
            <person name="Kook J.-K."/>
            <person name="Park S.-N."/>
            <person name="Lim Y.K."/>
        </authorList>
    </citation>
    <scope>NUCLEOTIDE SEQUENCE [LARGE SCALE GENOMIC DNA]</scope>
    <source>
        <strain evidence="2 3">KCOM 1261</strain>
    </source>
</reference>
<dbReference type="AlphaFoldDB" id="A0A2D3NVR1"/>
<dbReference type="Proteomes" id="UP000230056">
    <property type="component" value="Chromosome"/>
</dbReference>
<dbReference type="InterPro" id="IPR018633">
    <property type="entry name" value="DUF2357"/>
</dbReference>
<evidence type="ECO:0000313" key="2">
    <source>
        <dbReference type="EMBL" id="ATV59462.1"/>
    </source>
</evidence>
<organism evidence="2 3">
    <name type="scientific">Fusobacterium pseudoperiodonticum</name>
    <dbReference type="NCBI Taxonomy" id="2663009"/>
    <lineage>
        <taxon>Bacteria</taxon>
        <taxon>Fusobacteriati</taxon>
        <taxon>Fusobacteriota</taxon>
        <taxon>Fusobacteriia</taxon>
        <taxon>Fusobacteriales</taxon>
        <taxon>Fusobacteriaceae</taxon>
        <taxon>Fusobacterium</taxon>
    </lineage>
</organism>
<dbReference type="RefSeq" id="WP_100024909.1">
    <property type="nucleotide sequence ID" value="NZ_CP024699.1"/>
</dbReference>
<evidence type="ECO:0000313" key="3">
    <source>
        <dbReference type="Proteomes" id="UP000230056"/>
    </source>
</evidence>
<accession>A0A2D3NVR1</accession>
<dbReference type="EMBL" id="CP024699">
    <property type="protein sequence ID" value="ATV59462.1"/>
    <property type="molecule type" value="Genomic_DNA"/>
</dbReference>
<sequence>MENFIKTYKELCEKYNDESLEINAKDIFELQDWIIRFENLSKKDYLEYFNHNLDSFLENYQEEVEKKDILLHLLETVKNSIFYIMNNMRTKIVREDIMLPASKVKEINSKGIMWLSRKPGDTIRKKLASARNMLSIKRRLSIDTGENRLFVEFLKQIKYYLELRLDNLPKELTEKIFIELYTIIDTFLKNDELEEVKRWTNLPPNNTLLSDQNYRRVWNAWNDLRDLDIDIEKYSDEIEVCKRIDIVDNLKKILKARGNNYVFPQLPFNVLIKDYKIEEGRPIIAISPENKLVRLANIKNTKLKEKYNRKEKEVLINEKIISTDLFHIKPVCLNENDKILNFSNKILFQQFSENNFVSCEKSEAIFFNEGIETFSFSKTLNNKSEEKLRRVMKIVERNIKTNILNTTFPDILDPFQVSTLSKKLRLSYKKVRILPRSIASVYALNDDEIFKNEYKNNENILIFDIVNKKITFTLLRGKEEDNYSNFIWERYWTNKKEIESSFFEKLEEILNINSSELEELYSLNEIEDLINGFEKFKLVLNDKILEFDSKIVKLVKDNRIDISEIVDEVLKNNQEITKENLHIITLKNSIKIDESYYRTFNYLSPKDLVKGCSSYHRIFNELNKEKNEKVILWRDYLPYLGIKKMYGRFDLIKNQRVQPMYDEKQSIPIEGYITLAKGKDKHKFTLVGEDQNEEIMYEAVVKHKNPLKEDIECKLELSYTYGSDDPYELYFTPVKSKEFARVKVVWEERKEYEYKDLKYPQFPDREDWDSPEIITEIAKEKELFRSITNIMFINTKNIDVVSKSLAFIKLKDDDIRNEVILPYKKFDVGFQLLNNQTNRVFIELNSKNIWRSNFSTLLKGEYITIICRNSRVKNQILEIDNLKENWKKDKNDLYYTKLNAFIGDNKEKVDLFIHQKSFLFWEDCSYSTDQIELELVYKEGKYNCKNIKDRSKSYQHYYAERIVNGTNLFYDKYLIALLYKLFRDGRSVHDLRCSEDFRKYFLNVKSTLLDNFEKFENKDYLFFIISLISKDFGTEYYNIAKKFLEKIPENFDITNVGYGLGDFSNSYQKEIYKNIEHSEKINFLQKLEILSKAVWRDRKFILNFDRDKILFYFFKTIHLDKYIIENKEKLEEKNLKKILLFSLEYIYSVFRLREFYNNDEEFLKKLSLNNQDIRELYQILEKLIDLKIKLNSKLKFKDINKKGNDNIPDLLYAILVCINGSDEEDIKISEISNDGDENE</sequence>
<gene>
    <name evidence="2" type="ORF">CTM72_06795</name>
</gene>
<name>A0A2D3NVR1_9FUSO</name>
<feature type="domain" description="DUF2357" evidence="1">
    <location>
        <begin position="62"/>
        <end position="221"/>
    </location>
</feature>
<proteinExistence type="predicted"/>